<evidence type="ECO:0000256" key="1">
    <source>
        <dbReference type="SAM" id="MobiDB-lite"/>
    </source>
</evidence>
<dbReference type="Pfam" id="PF14094">
    <property type="entry name" value="DUF4272"/>
    <property type="match status" value="1"/>
</dbReference>
<dbReference type="RefSeq" id="WP_008682179.1">
    <property type="nucleotide sequence ID" value="NZ_ANOH01000275.1"/>
</dbReference>
<proteinExistence type="predicted"/>
<feature type="region of interest" description="Disordered" evidence="1">
    <location>
        <begin position="1"/>
        <end position="62"/>
    </location>
</feature>
<protein>
    <submittedName>
        <fullName evidence="2">Uncharacterized protein</fullName>
    </submittedName>
</protein>
<dbReference type="AlphaFoldDB" id="M5U9H0"/>
<dbReference type="InterPro" id="IPR025368">
    <property type="entry name" value="DUF4272"/>
</dbReference>
<gene>
    <name evidence="2" type="ORF">RSSM_04096</name>
</gene>
<dbReference type="EMBL" id="ANOH01000275">
    <property type="protein sequence ID" value="EMI54501.1"/>
    <property type="molecule type" value="Genomic_DNA"/>
</dbReference>
<evidence type="ECO:0000313" key="3">
    <source>
        <dbReference type="Proteomes" id="UP000011885"/>
    </source>
</evidence>
<feature type="compositionally biased region" description="Polar residues" evidence="1">
    <location>
        <begin position="41"/>
        <end position="58"/>
    </location>
</feature>
<dbReference type="PATRIC" id="fig|1263870.3.peg.4338"/>
<comment type="caution">
    <text evidence="2">The sequence shown here is derived from an EMBL/GenBank/DDBJ whole genome shotgun (WGS) entry which is preliminary data.</text>
</comment>
<name>M5U9H0_9BACT</name>
<reference evidence="2 3" key="1">
    <citation type="journal article" date="2013" name="Mar. Genomics">
        <title>Expression of sulfatases in Rhodopirellula baltica and the diversity of sulfatases in the genus Rhodopirellula.</title>
        <authorList>
            <person name="Wegner C.E."/>
            <person name="Richter-Heitmann T."/>
            <person name="Klindworth A."/>
            <person name="Klockow C."/>
            <person name="Richter M."/>
            <person name="Achstetter T."/>
            <person name="Glockner F.O."/>
            <person name="Harder J."/>
        </authorList>
    </citation>
    <scope>NUCLEOTIDE SEQUENCE [LARGE SCALE GENOMIC DNA]</scope>
    <source>
        <strain evidence="2 3">SM41</strain>
    </source>
</reference>
<dbReference type="Proteomes" id="UP000011885">
    <property type="component" value="Unassembled WGS sequence"/>
</dbReference>
<accession>M5U9H0</accession>
<evidence type="ECO:0000313" key="2">
    <source>
        <dbReference type="EMBL" id="EMI54501.1"/>
    </source>
</evidence>
<keyword evidence="3" id="KW-1185">Reference proteome</keyword>
<sequence>MSPNHSTEAETAGNPPADGQSSGRLYAVSTLWKTPEPSASLAENVTPIQPGQQEQPGDSETGDVDACLAWLDDESAPGFAAPIANPIRAHLRHGKQAFAVNAAGEELYRWATEANALLVSPDHRVLDPNGRLLLDREANGPDAEAVIPFPVESRQRKASVAVQLNNRLIDPVDGVLPIRSSLEVEVRSPANVARRAIATFLIATRAESILSGRVIDADRMRERCPIGYEAMTPRERAFFDAEVSPATQGGLAQTASELVWRYEALATLQWALDMQFELTWPDERADLTSTTRLMIDLPDEAIVEQARLRGTAELLDAAELHYQSLHAIIASEQTGKDLSKVLDPGVVCERLIALGWVCGLIGETPAEATDDWDATSEWVERGCPI</sequence>
<organism evidence="2 3">
    <name type="scientific">Rhodopirellula sallentina SM41</name>
    <dbReference type="NCBI Taxonomy" id="1263870"/>
    <lineage>
        <taxon>Bacteria</taxon>
        <taxon>Pseudomonadati</taxon>
        <taxon>Planctomycetota</taxon>
        <taxon>Planctomycetia</taxon>
        <taxon>Pirellulales</taxon>
        <taxon>Pirellulaceae</taxon>
        <taxon>Rhodopirellula</taxon>
    </lineage>
</organism>